<comment type="similarity">
    <text evidence="12">Belongs to the cytochrome b561 family.</text>
</comment>
<keyword evidence="11 13" id="KW-0472">Membrane</keyword>
<organism evidence="15 16">
    <name type="scientific">Gilvimarinus gilvus</name>
    <dbReference type="NCBI Taxonomy" id="3058038"/>
    <lineage>
        <taxon>Bacteria</taxon>
        <taxon>Pseudomonadati</taxon>
        <taxon>Pseudomonadota</taxon>
        <taxon>Gammaproteobacteria</taxon>
        <taxon>Cellvibrionales</taxon>
        <taxon>Cellvibrionaceae</taxon>
        <taxon>Gilvimarinus</taxon>
    </lineage>
</organism>
<accession>A0ABU4RXJ7</accession>
<dbReference type="Gene3D" id="1.20.950.20">
    <property type="entry name" value="Transmembrane di-heme cytochromes, Chain C"/>
    <property type="match status" value="1"/>
</dbReference>
<keyword evidence="16" id="KW-1185">Reference proteome</keyword>
<dbReference type="EMBL" id="JAXAFO010000013">
    <property type="protein sequence ID" value="MDX6849592.1"/>
    <property type="molecule type" value="Genomic_DNA"/>
</dbReference>
<evidence type="ECO:0000256" key="13">
    <source>
        <dbReference type="SAM" id="Phobius"/>
    </source>
</evidence>
<keyword evidence="8" id="KW-0249">Electron transport</keyword>
<reference evidence="15 16" key="1">
    <citation type="submission" date="2023-11" db="EMBL/GenBank/DDBJ databases">
        <title>Gilvimarinus fulvus sp. nov., isolated from the surface of Kelp.</title>
        <authorList>
            <person name="Sun Y.Y."/>
            <person name="Gong Y."/>
            <person name="Du Z.J."/>
        </authorList>
    </citation>
    <scope>NUCLEOTIDE SEQUENCE [LARGE SCALE GENOMIC DNA]</scope>
    <source>
        <strain evidence="15 16">SDUM040013</strain>
    </source>
</reference>
<feature type="transmembrane region" description="Helical" evidence="13">
    <location>
        <begin position="50"/>
        <end position="71"/>
    </location>
</feature>
<dbReference type="InterPro" id="IPR016174">
    <property type="entry name" value="Di-haem_cyt_TM"/>
</dbReference>
<feature type="transmembrane region" description="Helical" evidence="13">
    <location>
        <begin position="142"/>
        <end position="169"/>
    </location>
</feature>
<evidence type="ECO:0000256" key="4">
    <source>
        <dbReference type="ARBA" id="ARBA00022475"/>
    </source>
</evidence>
<evidence type="ECO:0000256" key="11">
    <source>
        <dbReference type="ARBA" id="ARBA00023136"/>
    </source>
</evidence>
<keyword evidence="4" id="KW-1003">Cell membrane</keyword>
<keyword evidence="5" id="KW-0349">Heme</keyword>
<evidence type="ECO:0000256" key="1">
    <source>
        <dbReference type="ARBA" id="ARBA00001970"/>
    </source>
</evidence>
<dbReference type="PANTHER" id="PTHR30529">
    <property type="entry name" value="CYTOCHROME B561"/>
    <property type="match status" value="1"/>
</dbReference>
<feature type="transmembrane region" description="Helical" evidence="13">
    <location>
        <begin position="83"/>
        <end position="110"/>
    </location>
</feature>
<comment type="subcellular location">
    <subcellularLocation>
        <location evidence="2">Cell membrane</location>
        <topology evidence="2">Multi-pass membrane protein</topology>
    </subcellularLocation>
</comment>
<dbReference type="Pfam" id="PF01292">
    <property type="entry name" value="Ni_hydr_CYTB"/>
    <property type="match status" value="1"/>
</dbReference>
<keyword evidence="3" id="KW-0813">Transport</keyword>
<keyword evidence="10" id="KW-0408">Iron</keyword>
<dbReference type="Proteomes" id="UP001273505">
    <property type="component" value="Unassembled WGS sequence"/>
</dbReference>
<keyword evidence="9 13" id="KW-1133">Transmembrane helix</keyword>
<proteinExistence type="inferred from homology"/>
<dbReference type="InterPro" id="IPR052168">
    <property type="entry name" value="Cytochrome_b561_oxidase"/>
</dbReference>
<gene>
    <name evidence="15" type="ORF">SCD92_09480</name>
</gene>
<dbReference type="InterPro" id="IPR011577">
    <property type="entry name" value="Cyt_b561_bac/Ni-Hgenase"/>
</dbReference>
<name>A0ABU4RXJ7_9GAMM</name>
<keyword evidence="7" id="KW-0479">Metal-binding</keyword>
<evidence type="ECO:0000256" key="3">
    <source>
        <dbReference type="ARBA" id="ARBA00022448"/>
    </source>
</evidence>
<evidence type="ECO:0000256" key="7">
    <source>
        <dbReference type="ARBA" id="ARBA00022723"/>
    </source>
</evidence>
<evidence type="ECO:0000256" key="2">
    <source>
        <dbReference type="ARBA" id="ARBA00004651"/>
    </source>
</evidence>
<evidence type="ECO:0000256" key="6">
    <source>
        <dbReference type="ARBA" id="ARBA00022692"/>
    </source>
</evidence>
<dbReference type="SUPFAM" id="SSF81342">
    <property type="entry name" value="Transmembrane di-heme cytochromes"/>
    <property type="match status" value="1"/>
</dbReference>
<protein>
    <submittedName>
        <fullName evidence="15">Cytochrome b</fullName>
    </submittedName>
</protein>
<evidence type="ECO:0000313" key="15">
    <source>
        <dbReference type="EMBL" id="MDX6849592.1"/>
    </source>
</evidence>
<keyword evidence="6 13" id="KW-0812">Transmembrane</keyword>
<evidence type="ECO:0000256" key="12">
    <source>
        <dbReference type="ARBA" id="ARBA00037975"/>
    </source>
</evidence>
<comment type="cofactor">
    <cofactor evidence="1">
        <name>heme b</name>
        <dbReference type="ChEBI" id="CHEBI:60344"/>
    </cofactor>
</comment>
<evidence type="ECO:0000259" key="14">
    <source>
        <dbReference type="Pfam" id="PF01292"/>
    </source>
</evidence>
<dbReference type="RefSeq" id="WP_302724850.1">
    <property type="nucleotide sequence ID" value="NZ_JAULRU010000823.1"/>
</dbReference>
<dbReference type="PANTHER" id="PTHR30529:SF1">
    <property type="entry name" value="CYTOCHROME B561 HOMOLOG 2"/>
    <property type="match status" value="1"/>
</dbReference>
<feature type="domain" description="Cytochrome b561 bacterial/Ni-hydrogenase" evidence="14">
    <location>
        <begin position="9"/>
        <end position="178"/>
    </location>
</feature>
<evidence type="ECO:0000256" key="5">
    <source>
        <dbReference type="ARBA" id="ARBA00022617"/>
    </source>
</evidence>
<sequence length="183" mass="20395">MLNDNARGYGLVTIVLHWVCALVVVFLFALGLYMTSLSYYDDWYHKGPSLHVSVGLILLALMVLRLLWRIFSRTPDPLPEHSLLIRLGASAVKIILYALIFTVMASGYLITTAEGSAPSIFGLLSFPVLIELGPDKVDLAGWVHLVFAWAIIVFASLHALAAMSHHFLIRDRTLIRILKPVKK</sequence>
<evidence type="ECO:0000256" key="8">
    <source>
        <dbReference type="ARBA" id="ARBA00022982"/>
    </source>
</evidence>
<evidence type="ECO:0000313" key="16">
    <source>
        <dbReference type="Proteomes" id="UP001273505"/>
    </source>
</evidence>
<evidence type="ECO:0000256" key="10">
    <source>
        <dbReference type="ARBA" id="ARBA00023004"/>
    </source>
</evidence>
<feature type="transmembrane region" description="Helical" evidence="13">
    <location>
        <begin position="9"/>
        <end position="30"/>
    </location>
</feature>
<comment type="caution">
    <text evidence="15">The sequence shown here is derived from an EMBL/GenBank/DDBJ whole genome shotgun (WGS) entry which is preliminary data.</text>
</comment>
<evidence type="ECO:0000256" key="9">
    <source>
        <dbReference type="ARBA" id="ARBA00022989"/>
    </source>
</evidence>